<comment type="caution">
    <text evidence="4">The sequence shown here is derived from an EMBL/GenBank/DDBJ whole genome shotgun (WGS) entry which is preliminary data.</text>
</comment>
<dbReference type="FunFam" id="3.40.50.720:FF:000245">
    <property type="entry name" value="Short chain dehydrogenase, putative"/>
    <property type="match status" value="1"/>
</dbReference>
<dbReference type="Pfam" id="PF13561">
    <property type="entry name" value="adh_short_C2"/>
    <property type="match status" value="1"/>
</dbReference>
<dbReference type="PANTHER" id="PTHR43008:SF4">
    <property type="entry name" value="CHAIN DEHYDROGENASE, PUTATIVE (AFU_ORTHOLOGUE AFUA_4G08710)-RELATED"/>
    <property type="match status" value="1"/>
</dbReference>
<dbReference type="PANTHER" id="PTHR43008">
    <property type="entry name" value="BENZIL REDUCTASE"/>
    <property type="match status" value="1"/>
</dbReference>
<dbReference type="PRINTS" id="PR00081">
    <property type="entry name" value="GDHRDH"/>
</dbReference>
<keyword evidence="5" id="KW-1185">Reference proteome</keyword>
<proteinExistence type="inferred from homology"/>
<comment type="similarity">
    <text evidence="1">Belongs to the short-chain dehydrogenases/reductases (SDR) family.</text>
</comment>
<keyword evidence="2" id="KW-0521">NADP</keyword>
<organism evidence="4 5">
    <name type="scientific">Trichoderma lentiforme</name>
    <dbReference type="NCBI Taxonomy" id="1567552"/>
    <lineage>
        <taxon>Eukaryota</taxon>
        <taxon>Fungi</taxon>
        <taxon>Dikarya</taxon>
        <taxon>Ascomycota</taxon>
        <taxon>Pezizomycotina</taxon>
        <taxon>Sordariomycetes</taxon>
        <taxon>Hypocreomycetidae</taxon>
        <taxon>Hypocreales</taxon>
        <taxon>Hypocreaceae</taxon>
        <taxon>Trichoderma</taxon>
    </lineage>
</organism>
<dbReference type="InterPro" id="IPR002347">
    <property type="entry name" value="SDR_fam"/>
</dbReference>
<dbReference type="Proteomes" id="UP000801864">
    <property type="component" value="Unassembled WGS sequence"/>
</dbReference>
<evidence type="ECO:0000256" key="1">
    <source>
        <dbReference type="ARBA" id="ARBA00006484"/>
    </source>
</evidence>
<evidence type="ECO:0000313" key="4">
    <source>
        <dbReference type="EMBL" id="KAF3060550.1"/>
    </source>
</evidence>
<dbReference type="GO" id="GO:0050664">
    <property type="term" value="F:oxidoreductase activity, acting on NAD(P)H, oxygen as acceptor"/>
    <property type="evidence" value="ECO:0007669"/>
    <property type="project" value="TreeGrafter"/>
</dbReference>
<evidence type="ECO:0000313" key="5">
    <source>
        <dbReference type="Proteomes" id="UP000801864"/>
    </source>
</evidence>
<dbReference type="GO" id="GO:0016616">
    <property type="term" value="F:oxidoreductase activity, acting on the CH-OH group of donors, NAD or NADP as acceptor"/>
    <property type="evidence" value="ECO:0007669"/>
    <property type="project" value="UniProtKB-ARBA"/>
</dbReference>
<protein>
    <submittedName>
        <fullName evidence="4">D-arabinitol 2-dehydrogenase [ribulose-forming]</fullName>
    </submittedName>
</protein>
<evidence type="ECO:0000256" key="3">
    <source>
        <dbReference type="ARBA" id="ARBA00023002"/>
    </source>
</evidence>
<name>A0A9P4X4T4_9HYPO</name>
<sequence>MSRFAPALRLLARQHLAISASNRSSALLVTAARRKMHSSPVLQSPPLEPTTRPHLLAEFSMKDKVVVISGGGRGLGLVQAEALLEAGAVGKLHLPPQSTMHCAKQDASVHCIDRLPDPTSDPDSEFARVAKRAKEELNSSLSYHELDIRNVPELNKIFEGIADERGRLDGCLVAAGINYETPALDYPPDEVDRMMSINVSGAFMTAQAAARQMVRLKQPGSICMIASMSGTIANRGMFAPAYNASKAGVIQLARSLAAEWGQYGIRVNTLSPGYILTQMLLNLFDDYPERKEQWPKENMLQRFSIPKEYRGAAVFLLSDASSFMTGSDLRIDGGHAAW</sequence>
<keyword evidence="3" id="KW-0560">Oxidoreductase</keyword>
<evidence type="ECO:0000256" key="2">
    <source>
        <dbReference type="ARBA" id="ARBA00022857"/>
    </source>
</evidence>
<dbReference type="InterPro" id="IPR020904">
    <property type="entry name" value="Sc_DH/Rdtase_CS"/>
</dbReference>
<accession>A0A9P4X4T4</accession>
<dbReference type="InterPro" id="IPR036291">
    <property type="entry name" value="NAD(P)-bd_dom_sf"/>
</dbReference>
<dbReference type="Gene3D" id="3.40.50.720">
    <property type="entry name" value="NAD(P)-binding Rossmann-like Domain"/>
    <property type="match status" value="1"/>
</dbReference>
<reference evidence="4 5" key="1">
    <citation type="submission" date="2018-06" db="EMBL/GenBank/DDBJ databases">
        <title>Genome analysis of cellulolytic fungus Trichoderma lentiforme CFAM-422.</title>
        <authorList>
            <person name="Steindorff A.S."/>
            <person name="Formighieri E.F."/>
            <person name="Midorikawa G.E.O."/>
            <person name="Tamietti M.S."/>
            <person name="Ramos E.Z."/>
            <person name="Silva A.S."/>
            <person name="Bon E.P.S."/>
            <person name="Mendes T.D."/>
            <person name="Damaso M.C.T."/>
            <person name="Favaro L.C.L."/>
        </authorList>
    </citation>
    <scope>NUCLEOTIDE SEQUENCE [LARGE SCALE GENOMIC DNA]</scope>
    <source>
        <strain evidence="4 5">CFAM-422</strain>
    </source>
</reference>
<dbReference type="AlphaFoldDB" id="A0A9P4X4T4"/>
<dbReference type="PROSITE" id="PS00061">
    <property type="entry name" value="ADH_SHORT"/>
    <property type="match status" value="1"/>
</dbReference>
<gene>
    <name evidence="4" type="ORF">CFAM422_011310</name>
</gene>
<dbReference type="SUPFAM" id="SSF51735">
    <property type="entry name" value="NAD(P)-binding Rossmann-fold domains"/>
    <property type="match status" value="1"/>
</dbReference>
<dbReference type="EMBL" id="QLNT01000023">
    <property type="protein sequence ID" value="KAF3060550.1"/>
    <property type="molecule type" value="Genomic_DNA"/>
</dbReference>
<dbReference type="PRINTS" id="PR00080">
    <property type="entry name" value="SDRFAMILY"/>
</dbReference>